<evidence type="ECO:0000256" key="6">
    <source>
        <dbReference type="ARBA" id="ARBA00023295"/>
    </source>
</evidence>
<dbReference type="InterPro" id="IPR000254">
    <property type="entry name" value="CBD"/>
</dbReference>
<feature type="region of interest" description="Disordered" evidence="8">
    <location>
        <begin position="345"/>
        <end position="381"/>
    </location>
</feature>
<dbReference type="GeneID" id="96008734"/>
<evidence type="ECO:0000256" key="8">
    <source>
        <dbReference type="SAM" id="MobiDB-lite"/>
    </source>
</evidence>
<dbReference type="PANTHER" id="PTHR34142:SF1">
    <property type="entry name" value="GLYCOSIDE HYDROLASE FAMILY 5 DOMAIN-CONTAINING PROTEIN"/>
    <property type="match status" value="1"/>
</dbReference>
<evidence type="ECO:0000256" key="4">
    <source>
        <dbReference type="ARBA" id="ARBA00022729"/>
    </source>
</evidence>
<dbReference type="GO" id="GO:0009251">
    <property type="term" value="P:glucan catabolic process"/>
    <property type="evidence" value="ECO:0007669"/>
    <property type="project" value="TreeGrafter"/>
</dbReference>
<dbReference type="AlphaFoldDB" id="A0AB34KJW2"/>
<dbReference type="InterPro" id="IPR001547">
    <property type="entry name" value="Glyco_hydro_5"/>
</dbReference>
<evidence type="ECO:0000256" key="5">
    <source>
        <dbReference type="ARBA" id="ARBA00022801"/>
    </source>
</evidence>
<dbReference type="InterPro" id="IPR035971">
    <property type="entry name" value="CBD_sf"/>
</dbReference>
<evidence type="ECO:0000256" key="9">
    <source>
        <dbReference type="SAM" id="SignalP"/>
    </source>
</evidence>
<comment type="catalytic activity">
    <reaction evidence="1">
        <text>Endohydrolysis of (1-&gt;4)-beta-D-glucosidic linkages in cellulose, lichenin and cereal beta-D-glucans.</text>
        <dbReference type="EC" id="3.2.1.4"/>
    </reaction>
</comment>
<keyword evidence="5 7" id="KW-0378">Hydrolase</keyword>
<comment type="similarity">
    <text evidence="2 7">Belongs to the glycosyl hydrolase 5 (cellulase A) family.</text>
</comment>
<dbReference type="EC" id="3.2.1.4" evidence="3"/>
<gene>
    <name evidence="11" type="ORF">WHR41_07291</name>
</gene>
<dbReference type="GO" id="GO:0008810">
    <property type="term" value="F:cellulase activity"/>
    <property type="evidence" value="ECO:0007669"/>
    <property type="project" value="UniProtKB-EC"/>
</dbReference>
<comment type="caution">
    <text evidence="11">The sequence shown here is derived from an EMBL/GenBank/DDBJ whole genome shotgun (WGS) entry which is preliminary data.</text>
</comment>
<evidence type="ECO:0000259" key="10">
    <source>
        <dbReference type="PROSITE" id="PS51164"/>
    </source>
</evidence>
<keyword evidence="4 9" id="KW-0732">Signal</keyword>
<name>A0AB34KJW2_9PEZI</name>
<keyword evidence="12" id="KW-1185">Reference proteome</keyword>
<evidence type="ECO:0000313" key="12">
    <source>
        <dbReference type="Proteomes" id="UP000803884"/>
    </source>
</evidence>
<protein>
    <recommendedName>
        <fullName evidence="3">cellulase</fullName>
        <ecNumber evidence="3">3.2.1.4</ecNumber>
    </recommendedName>
</protein>
<organism evidence="11 12">
    <name type="scientific">Cladosporium halotolerans</name>
    <dbReference type="NCBI Taxonomy" id="1052096"/>
    <lineage>
        <taxon>Eukaryota</taxon>
        <taxon>Fungi</taxon>
        <taxon>Dikarya</taxon>
        <taxon>Ascomycota</taxon>
        <taxon>Pezizomycotina</taxon>
        <taxon>Dothideomycetes</taxon>
        <taxon>Dothideomycetidae</taxon>
        <taxon>Cladosporiales</taxon>
        <taxon>Cladosporiaceae</taxon>
        <taxon>Cladosporium</taxon>
    </lineage>
</organism>
<accession>A0AB34KJW2</accession>
<reference evidence="11 12" key="1">
    <citation type="journal article" date="2020" name="Microbiol. Resour. Announc.">
        <title>Draft Genome Sequence of a Cladosporium Species Isolated from the Mesophotic Ascidian Didemnum maculosum.</title>
        <authorList>
            <person name="Gioti A."/>
            <person name="Siaperas R."/>
            <person name="Nikolaivits E."/>
            <person name="Le Goff G."/>
            <person name="Ouazzani J."/>
            <person name="Kotoulas G."/>
            <person name="Topakas E."/>
        </authorList>
    </citation>
    <scope>NUCLEOTIDE SEQUENCE [LARGE SCALE GENOMIC DNA]</scope>
    <source>
        <strain evidence="11 12">TM138-S3</strain>
    </source>
</reference>
<dbReference type="PANTHER" id="PTHR34142">
    <property type="entry name" value="ENDO-BETA-1,4-GLUCANASE A"/>
    <property type="match status" value="1"/>
</dbReference>
<evidence type="ECO:0000256" key="3">
    <source>
        <dbReference type="ARBA" id="ARBA00012601"/>
    </source>
</evidence>
<feature type="chain" id="PRO_5044334179" description="cellulase" evidence="9">
    <location>
        <begin position="19"/>
        <end position="418"/>
    </location>
</feature>
<dbReference type="Gene3D" id="3.20.20.80">
    <property type="entry name" value="Glycosidases"/>
    <property type="match status" value="1"/>
</dbReference>
<dbReference type="SUPFAM" id="SSF51445">
    <property type="entry name" value="(Trans)glycosidases"/>
    <property type="match status" value="1"/>
</dbReference>
<dbReference type="PROSITE" id="PS51164">
    <property type="entry name" value="CBM1_2"/>
    <property type="match status" value="1"/>
</dbReference>
<dbReference type="InterPro" id="IPR017853">
    <property type="entry name" value="GH"/>
</dbReference>
<feature type="signal peptide" evidence="9">
    <location>
        <begin position="1"/>
        <end position="18"/>
    </location>
</feature>
<evidence type="ECO:0000256" key="2">
    <source>
        <dbReference type="ARBA" id="ARBA00005641"/>
    </source>
</evidence>
<dbReference type="SMART" id="SM00236">
    <property type="entry name" value="fCBD"/>
    <property type="match status" value="1"/>
</dbReference>
<dbReference type="PROSITE" id="PS00562">
    <property type="entry name" value="CBM1_1"/>
    <property type="match status" value="1"/>
</dbReference>
<dbReference type="GO" id="GO:0030248">
    <property type="term" value="F:cellulose binding"/>
    <property type="evidence" value="ECO:0007669"/>
    <property type="project" value="InterPro"/>
</dbReference>
<dbReference type="Proteomes" id="UP000803884">
    <property type="component" value="Unassembled WGS sequence"/>
</dbReference>
<feature type="compositionally biased region" description="Low complexity" evidence="8">
    <location>
        <begin position="346"/>
        <end position="381"/>
    </location>
</feature>
<dbReference type="Pfam" id="PF00150">
    <property type="entry name" value="Cellulase"/>
    <property type="match status" value="1"/>
</dbReference>
<evidence type="ECO:0000256" key="7">
    <source>
        <dbReference type="RuleBase" id="RU361153"/>
    </source>
</evidence>
<sequence length="418" mass="45169">MHFVSLLAAASTLGLVLSAPNRVAKRAGKMQWVGVNESGPEFGDGIFPGLYGKDYIWPTLSTYDTFIARGFNTFRINFYMERLIPNSMTGSLDPAYLSNLTEQVNYVTSRGAYAMIQPHNYGRYYKEVITDAAAFGKWWQTVATVYKDNPRVIWDTNNEFHTMSTALVVQLNQAAINGIRAAGAKQTINVEGNAWTGAWTWTTSKGTDGKTNADLMGSLTDPENKLVYQMHQYLDTDGSGTSPNCVSSTVGAERLVAATNWLRANKKIGLIGEFAGGVNAQCQTAIAGMLQYMNDNSDVWQGALWWAAGPWWGTYMYGLEPTNGAAYNAYMPILQSAFAGSGSGGTTTATSTTSSRTTSTTARTTSTATTTRTTSSPSPTGNCASKWGQCGGNGWNGPFCCVSGSTCQKSNDWYSQCL</sequence>
<proteinExistence type="inferred from homology"/>
<dbReference type="EMBL" id="JAAQHG020000028">
    <property type="protein sequence ID" value="KAL1584111.1"/>
    <property type="molecule type" value="Genomic_DNA"/>
</dbReference>
<evidence type="ECO:0000256" key="1">
    <source>
        <dbReference type="ARBA" id="ARBA00000966"/>
    </source>
</evidence>
<evidence type="ECO:0000313" key="11">
    <source>
        <dbReference type="EMBL" id="KAL1584111.1"/>
    </source>
</evidence>
<feature type="domain" description="CBM1" evidence="10">
    <location>
        <begin position="382"/>
        <end position="418"/>
    </location>
</feature>
<dbReference type="RefSeq" id="XP_069227217.1">
    <property type="nucleotide sequence ID" value="XM_069375896.1"/>
</dbReference>
<dbReference type="SUPFAM" id="SSF57180">
    <property type="entry name" value="Cellulose-binding domain"/>
    <property type="match status" value="1"/>
</dbReference>
<keyword evidence="6 7" id="KW-0326">Glycosidase</keyword>
<dbReference type="GO" id="GO:0005576">
    <property type="term" value="C:extracellular region"/>
    <property type="evidence" value="ECO:0007669"/>
    <property type="project" value="InterPro"/>
</dbReference>
<dbReference type="Pfam" id="PF00734">
    <property type="entry name" value="CBM_1"/>
    <property type="match status" value="1"/>
</dbReference>